<dbReference type="SUPFAM" id="SSF48371">
    <property type="entry name" value="ARM repeat"/>
    <property type="match status" value="1"/>
</dbReference>
<feature type="chain" id="PRO_5036445939" evidence="1">
    <location>
        <begin position="23"/>
        <end position="156"/>
    </location>
</feature>
<name>A0A8X7U8B4_BRACI</name>
<dbReference type="Proteomes" id="UP000886595">
    <property type="component" value="Unassembled WGS sequence"/>
</dbReference>
<dbReference type="PANTHER" id="PTHR46043">
    <property type="entry name" value="ARM REPEAT SUPERFAMILY PROTEIN"/>
    <property type="match status" value="1"/>
</dbReference>
<sequence length="156" mass="16808">MKRHSFLLPFLVVIPRLVPVLSCGVLGVRIAAAEAVSSLAFSSKSKKEVGESGCIGALIDMLDGKATEEKEAACKALSTLLVCTSNKKILKKSDKGILSLVQLLDPKITRLDKRKQVVAAGACLHLQKLVEMDVEGATKLAENLARRKIWGVFARP</sequence>
<dbReference type="Gene3D" id="1.25.10.10">
    <property type="entry name" value="Leucine-rich Repeat Variant"/>
    <property type="match status" value="1"/>
</dbReference>
<evidence type="ECO:0000313" key="3">
    <source>
        <dbReference type="Proteomes" id="UP000886595"/>
    </source>
</evidence>
<dbReference type="EMBL" id="JAAMPC010000013">
    <property type="protein sequence ID" value="KAG2268021.1"/>
    <property type="molecule type" value="Genomic_DNA"/>
</dbReference>
<evidence type="ECO:0000313" key="2">
    <source>
        <dbReference type="EMBL" id="KAG2268021.1"/>
    </source>
</evidence>
<gene>
    <name evidence="2" type="ORF">Bca52824_062576</name>
</gene>
<protein>
    <submittedName>
        <fullName evidence="2">Uncharacterized protein</fullName>
    </submittedName>
</protein>
<dbReference type="AlphaFoldDB" id="A0A8X7U8B4"/>
<dbReference type="PANTHER" id="PTHR46043:SF13">
    <property type="entry name" value="ARM REPEAT SUPERFAMILY PROTEIN"/>
    <property type="match status" value="1"/>
</dbReference>
<accession>A0A8X7U8B4</accession>
<dbReference type="InterPro" id="IPR016024">
    <property type="entry name" value="ARM-type_fold"/>
</dbReference>
<keyword evidence="3" id="KW-1185">Reference proteome</keyword>
<proteinExistence type="predicted"/>
<keyword evidence="1" id="KW-0732">Signal</keyword>
<dbReference type="OrthoDB" id="7537227at2759"/>
<evidence type="ECO:0000256" key="1">
    <source>
        <dbReference type="SAM" id="SignalP"/>
    </source>
</evidence>
<dbReference type="InterPro" id="IPR011989">
    <property type="entry name" value="ARM-like"/>
</dbReference>
<reference evidence="2 3" key="1">
    <citation type="submission" date="2020-02" db="EMBL/GenBank/DDBJ databases">
        <authorList>
            <person name="Ma Q."/>
            <person name="Huang Y."/>
            <person name="Song X."/>
            <person name="Pei D."/>
        </authorList>
    </citation>
    <scope>NUCLEOTIDE SEQUENCE [LARGE SCALE GENOMIC DNA]</scope>
    <source>
        <strain evidence="2">Sxm20200214</strain>
        <tissue evidence="2">Leaf</tissue>
    </source>
</reference>
<organism evidence="2 3">
    <name type="scientific">Brassica carinata</name>
    <name type="common">Ethiopian mustard</name>
    <name type="synonym">Abyssinian cabbage</name>
    <dbReference type="NCBI Taxonomy" id="52824"/>
    <lineage>
        <taxon>Eukaryota</taxon>
        <taxon>Viridiplantae</taxon>
        <taxon>Streptophyta</taxon>
        <taxon>Embryophyta</taxon>
        <taxon>Tracheophyta</taxon>
        <taxon>Spermatophyta</taxon>
        <taxon>Magnoliopsida</taxon>
        <taxon>eudicotyledons</taxon>
        <taxon>Gunneridae</taxon>
        <taxon>Pentapetalae</taxon>
        <taxon>rosids</taxon>
        <taxon>malvids</taxon>
        <taxon>Brassicales</taxon>
        <taxon>Brassicaceae</taxon>
        <taxon>Brassiceae</taxon>
        <taxon>Brassica</taxon>
    </lineage>
</organism>
<feature type="signal peptide" evidence="1">
    <location>
        <begin position="1"/>
        <end position="22"/>
    </location>
</feature>
<comment type="caution">
    <text evidence="2">The sequence shown here is derived from an EMBL/GenBank/DDBJ whole genome shotgun (WGS) entry which is preliminary data.</text>
</comment>